<gene>
    <name evidence="1" type="ORF">ABENE_08545</name>
</gene>
<protein>
    <recommendedName>
        <fullName evidence="3">DUF4259 domain-containing protein</fullName>
    </recommendedName>
</protein>
<dbReference type="OrthoDB" id="3829495at2"/>
<dbReference type="eggNOG" id="ENOG5033DI3">
    <property type="taxonomic scope" value="Bacteria"/>
</dbReference>
<dbReference type="PATRIC" id="fig|1121022.4.peg.1719"/>
<dbReference type="EMBL" id="AWGB01000013">
    <property type="protein sequence ID" value="ESQ92415.1"/>
    <property type="molecule type" value="Genomic_DNA"/>
</dbReference>
<sequence>MGTWGKEPFADDDALDFVDALEEDPTWVSVRLELEQAANSKGYLEAPDGSQAVASAALVASCLGRRNFLPDNYKDLTSKLGPLPADMVKLAIVALGRVRGPESELAELWQEANDGYAGWLQTLDDIQAVLEEKV</sequence>
<evidence type="ECO:0008006" key="3">
    <source>
        <dbReference type="Google" id="ProtNLM"/>
    </source>
</evidence>
<name>V4Q3I1_9CAUL</name>
<accession>V4Q3I1</accession>
<proteinExistence type="predicted"/>
<organism evidence="1 2">
    <name type="scientific">Asticcacaulis benevestitus DSM 16100 = ATCC BAA-896</name>
    <dbReference type="NCBI Taxonomy" id="1121022"/>
    <lineage>
        <taxon>Bacteria</taxon>
        <taxon>Pseudomonadati</taxon>
        <taxon>Pseudomonadota</taxon>
        <taxon>Alphaproteobacteria</taxon>
        <taxon>Caulobacterales</taxon>
        <taxon>Caulobacteraceae</taxon>
        <taxon>Asticcacaulis</taxon>
    </lineage>
</organism>
<comment type="caution">
    <text evidence="1">The sequence shown here is derived from an EMBL/GenBank/DDBJ whole genome shotgun (WGS) entry which is preliminary data.</text>
</comment>
<dbReference type="InterPro" id="IPR025355">
    <property type="entry name" value="DUF4259"/>
</dbReference>
<dbReference type="RefSeq" id="WP_018080954.1">
    <property type="nucleotide sequence ID" value="NZ_AQWM01000003.1"/>
</dbReference>
<dbReference type="AlphaFoldDB" id="V4Q3I1"/>
<reference evidence="1 2" key="1">
    <citation type="journal article" date="2014" name="Nature">
        <title>Sequential evolution of bacterial morphology by co-option of a developmental regulator.</title>
        <authorList>
            <person name="Jiang C."/>
            <person name="Brown P.J."/>
            <person name="Ducret A."/>
            <person name="Brun Y.V."/>
        </authorList>
    </citation>
    <scope>NUCLEOTIDE SEQUENCE [LARGE SCALE GENOMIC DNA]</scope>
    <source>
        <strain evidence="1 2">DSM 16100</strain>
    </source>
</reference>
<dbReference type="Proteomes" id="UP000017837">
    <property type="component" value="Unassembled WGS sequence"/>
</dbReference>
<dbReference type="STRING" id="1121022.GCA_000376105_01289"/>
<keyword evidence="2" id="KW-1185">Reference proteome</keyword>
<dbReference type="Pfam" id="PF14078">
    <property type="entry name" value="DUF4259"/>
    <property type="match status" value="1"/>
</dbReference>
<evidence type="ECO:0000313" key="2">
    <source>
        <dbReference type="Proteomes" id="UP000017837"/>
    </source>
</evidence>
<evidence type="ECO:0000313" key="1">
    <source>
        <dbReference type="EMBL" id="ESQ92415.1"/>
    </source>
</evidence>